<comment type="similarity">
    <text evidence="1 4">Belongs to the frataxin family.</text>
</comment>
<accession>E5APR0</accession>
<dbReference type="GO" id="GO:0008198">
    <property type="term" value="F:ferrous iron binding"/>
    <property type="evidence" value="ECO:0007669"/>
    <property type="project" value="TreeGrafter"/>
</dbReference>
<organism evidence="5 6">
    <name type="scientific">Mycetohabitans rhizoxinica (strain DSM 19002 / CIP 109453 / HKI 454)</name>
    <name type="common">Paraburkholderia rhizoxinica</name>
    <dbReference type="NCBI Taxonomy" id="882378"/>
    <lineage>
        <taxon>Bacteria</taxon>
        <taxon>Pseudomonadati</taxon>
        <taxon>Pseudomonadota</taxon>
        <taxon>Betaproteobacteria</taxon>
        <taxon>Burkholderiales</taxon>
        <taxon>Burkholderiaceae</taxon>
        <taxon>Mycetohabitans</taxon>
    </lineage>
</organism>
<evidence type="ECO:0000256" key="3">
    <source>
        <dbReference type="ARBA" id="ARBA00023004"/>
    </source>
</evidence>
<dbReference type="SMART" id="SM01219">
    <property type="entry name" value="Frataxin_Cyay"/>
    <property type="match status" value="1"/>
</dbReference>
<dbReference type="eggNOG" id="COG1965">
    <property type="taxonomic scope" value="Bacteria"/>
</dbReference>
<dbReference type="InterPro" id="IPR002908">
    <property type="entry name" value="Frataxin/CyaY"/>
</dbReference>
<dbReference type="GO" id="GO:0008199">
    <property type="term" value="F:ferric iron binding"/>
    <property type="evidence" value="ECO:0007669"/>
    <property type="project" value="InterPro"/>
</dbReference>
<dbReference type="HAMAP" id="MF_00142">
    <property type="entry name" value="CyaY"/>
    <property type="match status" value="1"/>
</dbReference>
<evidence type="ECO:0000256" key="1">
    <source>
        <dbReference type="ARBA" id="ARBA00008183"/>
    </source>
</evidence>
<dbReference type="Pfam" id="PF01491">
    <property type="entry name" value="Frataxin_Cyay"/>
    <property type="match status" value="1"/>
</dbReference>
<dbReference type="HOGENOM" id="CLU_080880_3_0_4"/>
<dbReference type="GO" id="GO:0005829">
    <property type="term" value="C:cytosol"/>
    <property type="evidence" value="ECO:0007669"/>
    <property type="project" value="TreeGrafter"/>
</dbReference>
<dbReference type="STRING" id="882378.RBRH_02331"/>
<comment type="function">
    <text evidence="4">Involved in iron-sulfur (Fe-S) cluster assembly. May act as a regulator of Fe-S biogenesis.</text>
</comment>
<dbReference type="PROSITE" id="PS01344">
    <property type="entry name" value="FRATAXIN_1"/>
    <property type="match status" value="1"/>
</dbReference>
<proteinExistence type="inferred from homology"/>
<dbReference type="AlphaFoldDB" id="E5APR0"/>
<keyword evidence="3 4" id="KW-0408">Iron</keyword>
<dbReference type="KEGG" id="brh:RBRH_02331"/>
<sequence length="115" mass="12619">MEFSMTDTEYLELAEQTLNAVQTALEDAADEAGIDVECERSANVLTLEFDDASKIIVNLQPPMQEIWIAAKSGGYHFKYVDGAWRDTRTSTEFFATLSAAVSQHAGQPVTLARAS</sequence>
<dbReference type="Proteomes" id="UP000007437">
    <property type="component" value="Chromosome"/>
</dbReference>
<reference evidence="5 6" key="1">
    <citation type="journal article" date="2011" name="J. Bacteriol.">
        <title>Complete genome sequence of Burkholderia rhizoxinica, an endosymbiont of Rhizopus microsporus.</title>
        <authorList>
            <person name="Lackner G."/>
            <person name="Moebius N."/>
            <person name="Partida-Martinez L."/>
            <person name="Hertweck C."/>
        </authorList>
    </citation>
    <scope>NUCLEOTIDE SEQUENCE [LARGE SCALE GENOMIC DNA]</scope>
    <source>
        <strain evidence="6">DSM 19002 / CIP 109453 / HKI 454</strain>
    </source>
</reference>
<dbReference type="PANTHER" id="PTHR16821:SF2">
    <property type="entry name" value="FRATAXIN, MITOCHONDRIAL"/>
    <property type="match status" value="1"/>
</dbReference>
<dbReference type="CDD" id="cd00503">
    <property type="entry name" value="Frataxin"/>
    <property type="match status" value="1"/>
</dbReference>
<dbReference type="GO" id="GO:0016226">
    <property type="term" value="P:iron-sulfur cluster assembly"/>
    <property type="evidence" value="ECO:0007669"/>
    <property type="project" value="UniProtKB-UniRule"/>
</dbReference>
<dbReference type="InterPro" id="IPR036524">
    <property type="entry name" value="Frataxin/CyaY_sf"/>
</dbReference>
<gene>
    <name evidence="4" type="primary">cyaY</name>
    <name evidence="5" type="ordered locus">RBRH_02331</name>
</gene>
<dbReference type="EMBL" id="FR687359">
    <property type="protein sequence ID" value="CBW74594.1"/>
    <property type="molecule type" value="Genomic_DNA"/>
</dbReference>
<protein>
    <recommendedName>
        <fullName evidence="4">Iron-sulfur cluster assembly protein CyaY</fullName>
    </recommendedName>
</protein>
<dbReference type="PROSITE" id="PS50810">
    <property type="entry name" value="FRATAXIN_2"/>
    <property type="match status" value="1"/>
</dbReference>
<dbReference type="InterPro" id="IPR020895">
    <property type="entry name" value="Frataxin_CS"/>
</dbReference>
<evidence type="ECO:0000256" key="4">
    <source>
        <dbReference type="HAMAP-Rule" id="MF_00142"/>
    </source>
</evidence>
<dbReference type="PANTHER" id="PTHR16821">
    <property type="entry name" value="FRATAXIN"/>
    <property type="match status" value="1"/>
</dbReference>
<dbReference type="NCBIfam" id="TIGR03421">
    <property type="entry name" value="FeS_CyaY"/>
    <property type="match status" value="1"/>
</dbReference>
<dbReference type="SUPFAM" id="SSF55387">
    <property type="entry name" value="Frataxin/Nqo15-like"/>
    <property type="match status" value="1"/>
</dbReference>
<name>E5APR0_MYCRK</name>
<keyword evidence="2 4" id="KW-0479">Metal-binding</keyword>
<evidence type="ECO:0000313" key="5">
    <source>
        <dbReference type="EMBL" id="CBW74594.1"/>
    </source>
</evidence>
<evidence type="ECO:0000313" key="6">
    <source>
        <dbReference type="Proteomes" id="UP000007437"/>
    </source>
</evidence>
<dbReference type="Gene3D" id="3.30.920.10">
    <property type="entry name" value="Frataxin/CyaY"/>
    <property type="match status" value="1"/>
</dbReference>
<dbReference type="InterPro" id="IPR047584">
    <property type="entry name" value="CyaY"/>
</dbReference>
<evidence type="ECO:0000256" key="2">
    <source>
        <dbReference type="ARBA" id="ARBA00022723"/>
    </source>
</evidence>